<reference evidence="1" key="2">
    <citation type="journal article" date="2015" name="Fish Shellfish Immunol.">
        <title>Early steps in the European eel (Anguilla anguilla)-Vibrio vulnificus interaction in the gills: Role of the RtxA13 toxin.</title>
        <authorList>
            <person name="Callol A."/>
            <person name="Pajuelo D."/>
            <person name="Ebbesson L."/>
            <person name="Teles M."/>
            <person name="MacKenzie S."/>
            <person name="Amaro C."/>
        </authorList>
    </citation>
    <scope>NUCLEOTIDE SEQUENCE</scope>
</reference>
<name>A0A0E9P836_ANGAN</name>
<organism evidence="1">
    <name type="scientific">Anguilla anguilla</name>
    <name type="common">European freshwater eel</name>
    <name type="synonym">Muraena anguilla</name>
    <dbReference type="NCBI Taxonomy" id="7936"/>
    <lineage>
        <taxon>Eukaryota</taxon>
        <taxon>Metazoa</taxon>
        <taxon>Chordata</taxon>
        <taxon>Craniata</taxon>
        <taxon>Vertebrata</taxon>
        <taxon>Euteleostomi</taxon>
        <taxon>Actinopterygii</taxon>
        <taxon>Neopterygii</taxon>
        <taxon>Teleostei</taxon>
        <taxon>Anguilliformes</taxon>
        <taxon>Anguillidae</taxon>
        <taxon>Anguilla</taxon>
    </lineage>
</organism>
<sequence length="35" mass="3964">MKGGMEWILLKCCSNMSVIQCPVFDILSIITEVNF</sequence>
<proteinExistence type="predicted"/>
<dbReference type="EMBL" id="GBXM01107888">
    <property type="protein sequence ID" value="JAH00689.1"/>
    <property type="molecule type" value="Transcribed_RNA"/>
</dbReference>
<protein>
    <submittedName>
        <fullName evidence="1">Uncharacterized protein</fullName>
    </submittedName>
</protein>
<evidence type="ECO:0000313" key="1">
    <source>
        <dbReference type="EMBL" id="JAH00689.1"/>
    </source>
</evidence>
<accession>A0A0E9P836</accession>
<reference evidence="1" key="1">
    <citation type="submission" date="2014-11" db="EMBL/GenBank/DDBJ databases">
        <authorList>
            <person name="Amaro Gonzalez C."/>
        </authorList>
    </citation>
    <scope>NUCLEOTIDE SEQUENCE</scope>
</reference>
<dbReference type="AlphaFoldDB" id="A0A0E9P836"/>